<reference evidence="2" key="1">
    <citation type="submission" date="2023-10" db="EMBL/GenBank/DDBJ databases">
        <title>Genome assembly of Pristionchus species.</title>
        <authorList>
            <person name="Yoshida K."/>
            <person name="Sommer R.J."/>
        </authorList>
    </citation>
    <scope>NUCLEOTIDE SEQUENCE</scope>
    <source>
        <strain evidence="2">RS0144</strain>
    </source>
</reference>
<proteinExistence type="predicted"/>
<dbReference type="InterPro" id="IPR010601">
    <property type="entry name" value="DUF1182"/>
</dbReference>
<sequence>YRKREMYKQYKLTVVFLTFGGFSLAIPILSFNLFMVIVIPQRPEFQISTLACTLIKQFCAATMNSSFAISCAIAILRYALVMQDKEMKLPHLISVYFIVASPLYIYFVLAFFVGTIRAIDECPFFIEIEWEPRPIIYFGYLALIILVTDFCNIRVLWFLIAHKRKMTIQMGNGRNYQFTRKERDQLHLSIGLLVQSITVTCTFGSTILFMLLFSYGICVPTWLSTITNTLSSISTLLNPLASAIFIRPFRREMLRTMTCSKRLTSEIMGGSTPMTTTVMRRKPSSSMLSD</sequence>
<feature type="transmembrane region" description="Helical" evidence="1">
    <location>
        <begin position="12"/>
        <end position="40"/>
    </location>
</feature>
<dbReference type="EMBL" id="BTSX01000001">
    <property type="protein sequence ID" value="GMS81874.1"/>
    <property type="molecule type" value="Genomic_DNA"/>
</dbReference>
<keyword evidence="1" id="KW-0812">Transmembrane</keyword>
<keyword evidence="1" id="KW-1133">Transmembrane helix</keyword>
<organism evidence="2 3">
    <name type="scientific">Pristionchus entomophagus</name>
    <dbReference type="NCBI Taxonomy" id="358040"/>
    <lineage>
        <taxon>Eukaryota</taxon>
        <taxon>Metazoa</taxon>
        <taxon>Ecdysozoa</taxon>
        <taxon>Nematoda</taxon>
        <taxon>Chromadorea</taxon>
        <taxon>Rhabditida</taxon>
        <taxon>Rhabditina</taxon>
        <taxon>Diplogasteromorpha</taxon>
        <taxon>Diplogasteroidea</taxon>
        <taxon>Neodiplogasteridae</taxon>
        <taxon>Pristionchus</taxon>
    </lineage>
</organism>
<comment type="caution">
    <text evidence="2">The sequence shown here is derived from an EMBL/GenBank/DDBJ whole genome shotgun (WGS) entry which is preliminary data.</text>
</comment>
<dbReference type="SUPFAM" id="SSF81321">
    <property type="entry name" value="Family A G protein-coupled receptor-like"/>
    <property type="match status" value="1"/>
</dbReference>
<evidence type="ECO:0000313" key="2">
    <source>
        <dbReference type="EMBL" id="GMS81874.1"/>
    </source>
</evidence>
<dbReference type="Pfam" id="PF06681">
    <property type="entry name" value="DUF1182"/>
    <property type="match status" value="1"/>
</dbReference>
<evidence type="ECO:0000313" key="3">
    <source>
        <dbReference type="Proteomes" id="UP001432027"/>
    </source>
</evidence>
<dbReference type="PANTHER" id="PTHR38614">
    <property type="entry name" value="PROTEIN CBG09954"/>
    <property type="match status" value="1"/>
</dbReference>
<dbReference type="Proteomes" id="UP001432027">
    <property type="component" value="Unassembled WGS sequence"/>
</dbReference>
<dbReference type="Gene3D" id="1.20.1070.10">
    <property type="entry name" value="Rhodopsin 7-helix transmembrane proteins"/>
    <property type="match status" value="1"/>
</dbReference>
<accession>A0AAV5SG77</accession>
<gene>
    <name evidence="2" type="ORF">PENTCL1PPCAC_4049</name>
</gene>
<feature type="transmembrane region" description="Helical" evidence="1">
    <location>
        <begin position="92"/>
        <end position="115"/>
    </location>
</feature>
<feature type="transmembrane region" description="Helical" evidence="1">
    <location>
        <begin position="190"/>
        <end position="213"/>
    </location>
</feature>
<protein>
    <recommendedName>
        <fullName evidence="4">G protein-coupled receptor</fullName>
    </recommendedName>
</protein>
<evidence type="ECO:0000256" key="1">
    <source>
        <dbReference type="SAM" id="Phobius"/>
    </source>
</evidence>
<keyword evidence="1" id="KW-0472">Membrane</keyword>
<keyword evidence="3" id="KW-1185">Reference proteome</keyword>
<feature type="transmembrane region" description="Helical" evidence="1">
    <location>
        <begin position="135"/>
        <end position="160"/>
    </location>
</feature>
<feature type="transmembrane region" description="Helical" evidence="1">
    <location>
        <begin position="225"/>
        <end position="246"/>
    </location>
</feature>
<name>A0AAV5SG77_9BILA</name>
<evidence type="ECO:0008006" key="4">
    <source>
        <dbReference type="Google" id="ProtNLM"/>
    </source>
</evidence>
<feature type="transmembrane region" description="Helical" evidence="1">
    <location>
        <begin position="60"/>
        <end position="80"/>
    </location>
</feature>
<dbReference type="AlphaFoldDB" id="A0AAV5SG77"/>
<feature type="non-terminal residue" evidence="2">
    <location>
        <position position="1"/>
    </location>
</feature>
<dbReference type="PANTHER" id="PTHR38614:SF1">
    <property type="entry name" value="G_PROTEIN_RECEP_F1_2 DOMAIN-CONTAINING PROTEIN"/>
    <property type="match status" value="1"/>
</dbReference>